<dbReference type="InterPro" id="IPR006103">
    <property type="entry name" value="Glyco_hydro_2_cat"/>
</dbReference>
<dbReference type="InterPro" id="IPR017853">
    <property type="entry name" value="GH"/>
</dbReference>
<evidence type="ECO:0000313" key="6">
    <source>
        <dbReference type="Proteomes" id="UP000683139"/>
    </source>
</evidence>
<keyword evidence="2" id="KW-0378">Hydrolase</keyword>
<evidence type="ECO:0000256" key="3">
    <source>
        <dbReference type="ARBA" id="ARBA00023295"/>
    </source>
</evidence>
<evidence type="ECO:0000259" key="4">
    <source>
        <dbReference type="Pfam" id="PF02836"/>
    </source>
</evidence>
<comment type="similarity">
    <text evidence="1">Belongs to the glycosyl hydrolase 2 family.</text>
</comment>
<dbReference type="GO" id="GO:0005975">
    <property type="term" value="P:carbohydrate metabolic process"/>
    <property type="evidence" value="ECO:0007669"/>
    <property type="project" value="InterPro"/>
</dbReference>
<dbReference type="Pfam" id="PF02836">
    <property type="entry name" value="Glyco_hydro_2_C"/>
    <property type="match status" value="1"/>
</dbReference>
<dbReference type="PRINTS" id="PR00132">
    <property type="entry name" value="GLHYDRLASE2"/>
</dbReference>
<dbReference type="RefSeq" id="WP_213513907.1">
    <property type="nucleotide sequence ID" value="NZ_BOSE01000002.1"/>
</dbReference>
<dbReference type="InterPro" id="IPR013783">
    <property type="entry name" value="Ig-like_fold"/>
</dbReference>
<protein>
    <submittedName>
        <fullName evidence="5">Beta-glucuronidase</fullName>
    </submittedName>
</protein>
<feature type="domain" description="Glycoside hydrolase family 2 catalytic" evidence="4">
    <location>
        <begin position="262"/>
        <end position="566"/>
    </location>
</feature>
<proteinExistence type="inferred from homology"/>
<dbReference type="InterPro" id="IPR006101">
    <property type="entry name" value="Glyco_hydro_2"/>
</dbReference>
<dbReference type="SUPFAM" id="SSF49303">
    <property type="entry name" value="beta-Galactosidase/glucuronidase domain"/>
    <property type="match status" value="1"/>
</dbReference>
<dbReference type="Gene3D" id="2.60.120.260">
    <property type="entry name" value="Galactose-binding domain-like"/>
    <property type="match status" value="1"/>
</dbReference>
<dbReference type="GO" id="GO:0004566">
    <property type="term" value="F:beta-glucuronidase activity"/>
    <property type="evidence" value="ECO:0007669"/>
    <property type="project" value="TreeGrafter"/>
</dbReference>
<dbReference type="InterPro" id="IPR008979">
    <property type="entry name" value="Galactose-bd-like_sf"/>
</dbReference>
<dbReference type="SUPFAM" id="SSF51445">
    <property type="entry name" value="(Trans)glycosidases"/>
    <property type="match status" value="1"/>
</dbReference>
<dbReference type="Gene3D" id="3.20.20.80">
    <property type="entry name" value="Glycosidases"/>
    <property type="match status" value="1"/>
</dbReference>
<dbReference type="SUPFAM" id="SSF49785">
    <property type="entry name" value="Galactose-binding domain-like"/>
    <property type="match status" value="1"/>
</dbReference>
<organism evidence="5 6">
    <name type="scientific">Paenibacillus montaniterrae</name>
    <dbReference type="NCBI Taxonomy" id="429341"/>
    <lineage>
        <taxon>Bacteria</taxon>
        <taxon>Bacillati</taxon>
        <taxon>Bacillota</taxon>
        <taxon>Bacilli</taxon>
        <taxon>Bacillales</taxon>
        <taxon>Paenibacillaceae</taxon>
        <taxon>Paenibacillus</taxon>
    </lineage>
</organism>
<keyword evidence="6" id="KW-1185">Reference proteome</keyword>
<sequence length="578" mass="66984">MIRAFQQHLLRDCRFLNELWDFVFDKDNVGLTQEWNKNFPSSFDRMPVPACWNNELGKYNYEGVAWYRTNITLEKSSHLRILLHAVLGHADVYLDGVHLGYHFGGYTPFDFVVSNVAEGRHELIIRTDSTLEHNTIPTHVVDWFHYGGIIRPVEVQLLPDVSIESMKMTYEMTGETSSNVKIKVKLLSMAKAALEVPLALYCDGQLFYEDKIIVQASGQTEVSIEQAWDNLERWDAENPKLYYIRAATDLDDRTDRIGFRTIEVKNKRILLNGKELYLQGVNRHEEHPEWGFAFPNKLMTKDLDIIQQMGCNTVRGSHYPQSEYWLDLLDERGIVYWSEIPIWGASIPAKVLADPIFIQRAVTMMDEMIERDLHHPSILFWSVHNEIDTRSKEAYDLSLELIKLVRSKDQSRLVVYATMHPMYDICLGLFDVSGINYYGGWYFGHVEFDEMLNVFHERCKEYGAENIPVLLTEFGGAGIYGDSGWEPRLFSEDYQAELLSNALKLFRADSNISGTYVWQFADTRAELHGPQPHFRDRARSFNNKGIVNEYRKPKLAYRVVKDIYTNNTDPYSMGSTLN</sequence>
<dbReference type="GO" id="GO:0030246">
    <property type="term" value="F:carbohydrate binding"/>
    <property type="evidence" value="ECO:0007669"/>
    <property type="project" value="TreeGrafter"/>
</dbReference>
<dbReference type="GO" id="GO:0019391">
    <property type="term" value="P:glucuronoside catabolic process"/>
    <property type="evidence" value="ECO:0007669"/>
    <property type="project" value="TreeGrafter"/>
</dbReference>
<accession>A0A919YP00</accession>
<comment type="caution">
    <text evidence="5">The sequence shown here is derived from an EMBL/GenBank/DDBJ whole genome shotgun (WGS) entry which is preliminary data.</text>
</comment>
<dbReference type="EMBL" id="BOSE01000002">
    <property type="protein sequence ID" value="GIP15614.1"/>
    <property type="molecule type" value="Genomic_DNA"/>
</dbReference>
<gene>
    <name evidence="5" type="ORF">J40TS1_12560</name>
</gene>
<dbReference type="Gene3D" id="2.60.40.10">
    <property type="entry name" value="Immunoglobulins"/>
    <property type="match status" value="1"/>
</dbReference>
<dbReference type="InterPro" id="IPR036156">
    <property type="entry name" value="Beta-gal/glucu_dom_sf"/>
</dbReference>
<dbReference type="AlphaFoldDB" id="A0A919YP00"/>
<dbReference type="Proteomes" id="UP000683139">
    <property type="component" value="Unassembled WGS sequence"/>
</dbReference>
<reference evidence="5" key="1">
    <citation type="submission" date="2021-03" db="EMBL/GenBank/DDBJ databases">
        <title>Antimicrobial resistance genes in bacteria isolated from Japanese honey, and their potential for conferring macrolide and lincosamide resistance in the American foulbrood pathogen Paenibacillus larvae.</title>
        <authorList>
            <person name="Okamoto M."/>
            <person name="Kumagai M."/>
            <person name="Kanamori H."/>
            <person name="Takamatsu D."/>
        </authorList>
    </citation>
    <scope>NUCLEOTIDE SEQUENCE</scope>
    <source>
        <strain evidence="5">J40TS1</strain>
    </source>
</reference>
<name>A0A919YP00_9BACL</name>
<keyword evidence="3" id="KW-0326">Glycosidase</keyword>
<dbReference type="PANTHER" id="PTHR10066">
    <property type="entry name" value="BETA-GLUCURONIDASE"/>
    <property type="match status" value="1"/>
</dbReference>
<dbReference type="PANTHER" id="PTHR10066:SF67">
    <property type="entry name" value="BETA-GLUCURONIDASE"/>
    <property type="match status" value="1"/>
</dbReference>
<evidence type="ECO:0000256" key="1">
    <source>
        <dbReference type="ARBA" id="ARBA00007401"/>
    </source>
</evidence>
<evidence type="ECO:0000256" key="2">
    <source>
        <dbReference type="ARBA" id="ARBA00022801"/>
    </source>
</evidence>
<evidence type="ECO:0000313" key="5">
    <source>
        <dbReference type="EMBL" id="GIP15614.1"/>
    </source>
</evidence>